<dbReference type="Proteomes" id="UP001454036">
    <property type="component" value="Unassembled WGS sequence"/>
</dbReference>
<keyword evidence="3 9" id="KW-0349">Heme</keyword>
<comment type="similarity">
    <text evidence="2 10">Belongs to the cytochrome P450 family.</text>
</comment>
<keyword evidence="11" id="KW-0812">Transmembrane</keyword>
<evidence type="ECO:0000256" key="2">
    <source>
        <dbReference type="ARBA" id="ARBA00010617"/>
    </source>
</evidence>
<evidence type="ECO:0000256" key="4">
    <source>
        <dbReference type="ARBA" id="ARBA00022723"/>
    </source>
</evidence>
<reference evidence="12 13" key="1">
    <citation type="submission" date="2024-01" db="EMBL/GenBank/DDBJ databases">
        <title>The complete chloroplast genome sequence of Lithospermum erythrorhizon: insights into the phylogenetic relationship among Boraginaceae species and the maternal lineages of purple gromwells.</title>
        <authorList>
            <person name="Okada T."/>
            <person name="Watanabe K."/>
        </authorList>
    </citation>
    <scope>NUCLEOTIDE SEQUENCE [LARGE SCALE GENOMIC DNA]</scope>
</reference>
<dbReference type="Gene3D" id="1.10.630.10">
    <property type="entry name" value="Cytochrome P450"/>
    <property type="match status" value="1"/>
</dbReference>
<evidence type="ECO:0000256" key="7">
    <source>
        <dbReference type="ARBA" id="ARBA00023033"/>
    </source>
</evidence>
<dbReference type="GO" id="GO:0016020">
    <property type="term" value="C:membrane"/>
    <property type="evidence" value="ECO:0007669"/>
    <property type="project" value="UniProtKB-SubCell"/>
</dbReference>
<evidence type="ECO:0000256" key="5">
    <source>
        <dbReference type="ARBA" id="ARBA00023002"/>
    </source>
</evidence>
<dbReference type="PRINTS" id="PR00463">
    <property type="entry name" value="EP450I"/>
</dbReference>
<evidence type="ECO:0000256" key="8">
    <source>
        <dbReference type="ARBA" id="ARBA00023136"/>
    </source>
</evidence>
<dbReference type="PANTHER" id="PTHR47947:SF57">
    <property type="entry name" value="CYTOCHROME P450 81F3-LIKE"/>
    <property type="match status" value="1"/>
</dbReference>
<dbReference type="GO" id="GO:0020037">
    <property type="term" value="F:heme binding"/>
    <property type="evidence" value="ECO:0007669"/>
    <property type="project" value="InterPro"/>
</dbReference>
<proteinExistence type="inferred from homology"/>
<dbReference type="GO" id="GO:0004497">
    <property type="term" value="F:monooxygenase activity"/>
    <property type="evidence" value="ECO:0007669"/>
    <property type="project" value="UniProtKB-KW"/>
</dbReference>
<dbReference type="InterPro" id="IPR001128">
    <property type="entry name" value="Cyt_P450"/>
</dbReference>
<comment type="caution">
    <text evidence="12">The sequence shown here is derived from an EMBL/GenBank/DDBJ whole genome shotgun (WGS) entry which is preliminary data.</text>
</comment>
<evidence type="ECO:0000256" key="9">
    <source>
        <dbReference type="PIRSR" id="PIRSR602401-1"/>
    </source>
</evidence>
<sequence length="506" mass="57513">MEISYLYFLLIPSLYIITTHFIKKIRNLPPSPILTLPILGHLYLLKKPLHRSLAKISQKIGPIILLQFGSRPVLVVSSPSVAEECLHKNDVVFANRPHLLAGKYIGYNYTSLAWASYGDHWRNLRKISSLEILSTHRLQMLHSIRVDEVKFMLKRVFKISQDQEIVDMKTMFFELMLNVMMRMIAGKKYFGEKDGDVEQANRFREIVIETFQLAGATNIGDFLPMLGSKGLEDRLVKLKEKRDAFIQELVDECRSKIKNGDGGDDLEFSGKKKCLIEVLLGLREKEPEYYTDELIKSLMLVLLSAGTDTSAGTIEWALSSLLNHPEILKKAQKEIDEQIGQERLVDESDIPNLPYLRCIMHETMRMFPAGPLLVPHQSSEKCKIGGYNVPGGTMLLVNLFAIQNDPKLWDQPTKFMPERFEGMEGTRDGYKFMPFGTGRRSCPGEGLANRMVGLTIGSLLQCFDWERVGKEMIDMKEGIGLTLPKAQPLMAKPRPRPILLNLLSQN</sequence>
<gene>
    <name evidence="12" type="ORF">LIER_14794</name>
</gene>
<evidence type="ECO:0000313" key="13">
    <source>
        <dbReference type="Proteomes" id="UP001454036"/>
    </source>
</evidence>
<dbReference type="GO" id="GO:0016705">
    <property type="term" value="F:oxidoreductase activity, acting on paired donors, with incorporation or reduction of molecular oxygen"/>
    <property type="evidence" value="ECO:0007669"/>
    <property type="project" value="InterPro"/>
</dbReference>
<keyword evidence="8 11" id="KW-0472">Membrane</keyword>
<accession>A0AAV3Q2Y7</accession>
<dbReference type="InterPro" id="IPR036396">
    <property type="entry name" value="Cyt_P450_sf"/>
</dbReference>
<dbReference type="AlphaFoldDB" id="A0AAV3Q2Y7"/>
<keyword evidence="13" id="KW-1185">Reference proteome</keyword>
<protein>
    <submittedName>
        <fullName evidence="12">Oxygenase</fullName>
    </submittedName>
</protein>
<dbReference type="SUPFAM" id="SSF48264">
    <property type="entry name" value="Cytochrome P450"/>
    <property type="match status" value="1"/>
</dbReference>
<comment type="cofactor">
    <cofactor evidence="9">
        <name>heme</name>
        <dbReference type="ChEBI" id="CHEBI:30413"/>
    </cofactor>
</comment>
<evidence type="ECO:0000313" key="12">
    <source>
        <dbReference type="EMBL" id="GAA0157547.1"/>
    </source>
</evidence>
<organism evidence="12 13">
    <name type="scientific">Lithospermum erythrorhizon</name>
    <name type="common">Purple gromwell</name>
    <name type="synonym">Lithospermum officinale var. erythrorhizon</name>
    <dbReference type="NCBI Taxonomy" id="34254"/>
    <lineage>
        <taxon>Eukaryota</taxon>
        <taxon>Viridiplantae</taxon>
        <taxon>Streptophyta</taxon>
        <taxon>Embryophyta</taxon>
        <taxon>Tracheophyta</taxon>
        <taxon>Spermatophyta</taxon>
        <taxon>Magnoliopsida</taxon>
        <taxon>eudicotyledons</taxon>
        <taxon>Gunneridae</taxon>
        <taxon>Pentapetalae</taxon>
        <taxon>asterids</taxon>
        <taxon>lamiids</taxon>
        <taxon>Boraginales</taxon>
        <taxon>Boraginaceae</taxon>
        <taxon>Boraginoideae</taxon>
        <taxon>Lithospermeae</taxon>
        <taxon>Lithospermum</taxon>
    </lineage>
</organism>
<keyword evidence="4 9" id="KW-0479">Metal-binding</keyword>
<dbReference type="InterPro" id="IPR050651">
    <property type="entry name" value="Plant_Cytochrome_P450_Monoox"/>
</dbReference>
<keyword evidence="11" id="KW-1133">Transmembrane helix</keyword>
<dbReference type="EMBL" id="BAABME010003128">
    <property type="protein sequence ID" value="GAA0157547.1"/>
    <property type="molecule type" value="Genomic_DNA"/>
</dbReference>
<comment type="subcellular location">
    <subcellularLocation>
        <location evidence="1">Membrane</location>
    </subcellularLocation>
</comment>
<keyword evidence="7 10" id="KW-0503">Monooxygenase</keyword>
<dbReference type="FunFam" id="1.10.630.10:FF:000023">
    <property type="entry name" value="Cytochrome P450 family protein"/>
    <property type="match status" value="1"/>
</dbReference>
<evidence type="ECO:0000256" key="11">
    <source>
        <dbReference type="SAM" id="Phobius"/>
    </source>
</evidence>
<keyword evidence="5 10" id="KW-0560">Oxidoreductase</keyword>
<dbReference type="InterPro" id="IPR002401">
    <property type="entry name" value="Cyt_P450_E_grp-I"/>
</dbReference>
<keyword evidence="6 9" id="KW-0408">Iron</keyword>
<evidence type="ECO:0000256" key="10">
    <source>
        <dbReference type="RuleBase" id="RU000461"/>
    </source>
</evidence>
<dbReference type="PANTHER" id="PTHR47947">
    <property type="entry name" value="CYTOCHROME P450 82C3-RELATED"/>
    <property type="match status" value="1"/>
</dbReference>
<dbReference type="PROSITE" id="PS00086">
    <property type="entry name" value="CYTOCHROME_P450"/>
    <property type="match status" value="1"/>
</dbReference>
<feature type="binding site" description="axial binding residue" evidence="9">
    <location>
        <position position="442"/>
    </location>
    <ligand>
        <name>heme</name>
        <dbReference type="ChEBI" id="CHEBI:30413"/>
    </ligand>
    <ligandPart>
        <name>Fe</name>
        <dbReference type="ChEBI" id="CHEBI:18248"/>
    </ligandPart>
</feature>
<evidence type="ECO:0000256" key="6">
    <source>
        <dbReference type="ARBA" id="ARBA00023004"/>
    </source>
</evidence>
<dbReference type="CDD" id="cd20653">
    <property type="entry name" value="CYP81"/>
    <property type="match status" value="1"/>
</dbReference>
<dbReference type="PRINTS" id="PR00385">
    <property type="entry name" value="P450"/>
</dbReference>
<evidence type="ECO:0000256" key="1">
    <source>
        <dbReference type="ARBA" id="ARBA00004370"/>
    </source>
</evidence>
<feature type="transmembrane region" description="Helical" evidence="11">
    <location>
        <begin position="5"/>
        <end position="22"/>
    </location>
</feature>
<name>A0AAV3Q2Y7_LITER</name>
<dbReference type="Pfam" id="PF00067">
    <property type="entry name" value="p450"/>
    <property type="match status" value="1"/>
</dbReference>
<evidence type="ECO:0000256" key="3">
    <source>
        <dbReference type="ARBA" id="ARBA00022617"/>
    </source>
</evidence>
<dbReference type="InterPro" id="IPR017972">
    <property type="entry name" value="Cyt_P450_CS"/>
</dbReference>
<dbReference type="GO" id="GO:0005506">
    <property type="term" value="F:iron ion binding"/>
    <property type="evidence" value="ECO:0007669"/>
    <property type="project" value="InterPro"/>
</dbReference>